<dbReference type="InterPro" id="IPR044492">
    <property type="entry name" value="P_typ_ATPase_HD_dom"/>
</dbReference>
<dbReference type="InterPro" id="IPR018303">
    <property type="entry name" value="ATPase_P-typ_P_site"/>
</dbReference>
<dbReference type="SFLD" id="SFLDS00003">
    <property type="entry name" value="Haloacid_Dehalogenase"/>
    <property type="match status" value="1"/>
</dbReference>
<dbReference type="GO" id="GO:0019829">
    <property type="term" value="F:ATPase-coupled monoatomic cation transmembrane transporter activity"/>
    <property type="evidence" value="ECO:0007669"/>
    <property type="project" value="InterPro"/>
</dbReference>
<dbReference type="GO" id="GO:0016887">
    <property type="term" value="F:ATP hydrolysis activity"/>
    <property type="evidence" value="ECO:0007669"/>
    <property type="project" value="InterPro"/>
</dbReference>
<dbReference type="SUPFAM" id="SSF81653">
    <property type="entry name" value="Calcium ATPase, transduction domain A"/>
    <property type="match status" value="1"/>
</dbReference>
<dbReference type="EMBL" id="CM001376">
    <property type="protein sequence ID" value="EHM12896.1"/>
    <property type="molecule type" value="Genomic_DNA"/>
</dbReference>
<dbReference type="RefSeq" id="WP_008522657.1">
    <property type="nucleotide sequence ID" value="NZ_CM001376.1"/>
</dbReference>
<name>H0UJM8_9BACT</name>
<dbReference type="GO" id="GO:0005886">
    <property type="term" value="C:plasma membrane"/>
    <property type="evidence" value="ECO:0007669"/>
    <property type="project" value="UniProtKB-SubCell"/>
</dbReference>
<dbReference type="SUPFAM" id="SSF56784">
    <property type="entry name" value="HAD-like"/>
    <property type="match status" value="1"/>
</dbReference>
<evidence type="ECO:0000256" key="2">
    <source>
        <dbReference type="ARBA" id="ARBA00006024"/>
    </source>
</evidence>
<dbReference type="InterPro" id="IPR027256">
    <property type="entry name" value="P-typ_ATPase_IB"/>
</dbReference>
<keyword evidence="7" id="KW-0547">Nucleotide-binding</keyword>
<proteinExistence type="inferred from homology"/>
<comment type="subcellular location">
    <subcellularLocation>
        <location evidence="7">Cell membrane</location>
    </subcellularLocation>
    <subcellularLocation>
        <location evidence="1">Membrane</location>
    </subcellularLocation>
</comment>
<dbReference type="GO" id="GO:0005524">
    <property type="term" value="F:ATP binding"/>
    <property type="evidence" value="ECO:0007669"/>
    <property type="project" value="UniProtKB-UniRule"/>
</dbReference>
<evidence type="ECO:0000256" key="5">
    <source>
        <dbReference type="ARBA" id="ARBA00022989"/>
    </source>
</evidence>
<gene>
    <name evidence="9" type="ORF">JonanDRAFT_0490</name>
</gene>
<dbReference type="PRINTS" id="PR00119">
    <property type="entry name" value="CATATPASE"/>
</dbReference>
<dbReference type="Gene3D" id="3.40.50.1000">
    <property type="entry name" value="HAD superfamily/HAD-like"/>
    <property type="match status" value="1"/>
</dbReference>
<evidence type="ECO:0000313" key="9">
    <source>
        <dbReference type="EMBL" id="EHM12896.1"/>
    </source>
</evidence>
<dbReference type="NCBIfam" id="TIGR01525">
    <property type="entry name" value="ATPase-IB_hvy"/>
    <property type="match status" value="1"/>
</dbReference>
<comment type="similarity">
    <text evidence="2 7">Belongs to the cation transport ATPase (P-type) (TC 3.A.3) family. Type IB subfamily.</text>
</comment>
<evidence type="ECO:0000256" key="4">
    <source>
        <dbReference type="ARBA" id="ARBA00022967"/>
    </source>
</evidence>
<dbReference type="GO" id="GO:0015086">
    <property type="term" value="F:cadmium ion transmembrane transporter activity"/>
    <property type="evidence" value="ECO:0007669"/>
    <property type="project" value="TreeGrafter"/>
</dbReference>
<dbReference type="Pfam" id="PF00122">
    <property type="entry name" value="E1-E2_ATPase"/>
    <property type="match status" value="1"/>
</dbReference>
<keyword evidence="7" id="KW-0479">Metal-binding</keyword>
<sequence>MDYRIEHELPCRIRLRFAPQDLRGSRGPVLAAVLETQDGVKRAAASSRTGSLLIFHDGSHRDSILKAVSLIERSELDEMDIQVEPVEPPLKVQVAKLLSAAMTRRMLPMPIRIVVTTAFACAYFFRGIRELLHLRLGVETLDAAALGVSLARQDYNTASTVMTLLALGNLIEDWTKKRSQASLAESLAVRLNSVWVQNDDGSQREISMSELAVGDRVIVRAGGLIPADGVVTAGEALVNQASMTGESMAVHRWPGTSVYAGTALEAGELTVQVRALADESRLSQIAKLIEESEELKASVQCRAERMADGLVPWSFGLAGMMYALTGNATRASAALMVDYSCAIKLATPLSILSAMREGVRRGVIIKGGKFLEALSEADTVVFDKTGTLTVSQPRVIEVVPFEGWQRSEILRLSACLEEHFPHSVATAVVRQAELEGLTHREEHAKVEYVVAHGVVSRYLDKRVIIGSRHFVAEDEGVVFDEEQKKVIEEKEQLGSLLYLAFDSRLIGLLVIDDPLREEAADVVAQLRSLGIRHVVMLTGDHPKTAARVAKQLGLDDYRAEMLPDEKTRFVQSLRKQGRKVIMVGDGINDAPSLAAANVGVSLRGAADVAQQVADVVLAGDLSSLPDARRLSELVMRRIERSYLTIVGLNTTFLLLGLLGIITPAVGALLHNSVTIGTSMTSVRPLLDKLPASLQAVSEESE</sequence>
<dbReference type="InterPro" id="IPR023299">
    <property type="entry name" value="ATPase_P-typ_cyto_dom_N"/>
</dbReference>
<dbReference type="eggNOG" id="COG2217">
    <property type="taxonomic scope" value="Bacteria"/>
</dbReference>
<dbReference type="PRINTS" id="PR00120">
    <property type="entry name" value="HATPASE"/>
</dbReference>
<feature type="domain" description="P-type ATPase A" evidence="8">
    <location>
        <begin position="193"/>
        <end position="290"/>
    </location>
</feature>
<dbReference type="PROSITE" id="PS01229">
    <property type="entry name" value="COF_2"/>
    <property type="match status" value="1"/>
</dbReference>
<dbReference type="PANTHER" id="PTHR48085">
    <property type="entry name" value="CADMIUM/ZINC-TRANSPORTING ATPASE HMA2-RELATED"/>
    <property type="match status" value="1"/>
</dbReference>
<dbReference type="Gene3D" id="3.40.1110.10">
    <property type="entry name" value="Calcium-transporting ATPase, cytoplasmic domain N"/>
    <property type="match status" value="1"/>
</dbReference>
<evidence type="ECO:0000256" key="1">
    <source>
        <dbReference type="ARBA" id="ARBA00004370"/>
    </source>
</evidence>
<keyword evidence="4" id="KW-1278">Translocase</keyword>
<evidence type="ECO:0000259" key="8">
    <source>
        <dbReference type="Pfam" id="PF00122"/>
    </source>
</evidence>
<keyword evidence="6 7" id="KW-0472">Membrane</keyword>
<keyword evidence="5 7" id="KW-1133">Transmembrane helix</keyword>
<feature type="transmembrane region" description="Helical" evidence="7">
    <location>
        <begin position="642"/>
        <end position="669"/>
    </location>
</feature>
<dbReference type="Gene3D" id="2.70.150.10">
    <property type="entry name" value="Calcium-transporting ATPase, cytoplasmic transduction domain A"/>
    <property type="match status" value="1"/>
</dbReference>
<evidence type="ECO:0000313" key="10">
    <source>
        <dbReference type="Proteomes" id="UP000003806"/>
    </source>
</evidence>
<evidence type="ECO:0000256" key="3">
    <source>
        <dbReference type="ARBA" id="ARBA00022692"/>
    </source>
</evidence>
<dbReference type="SFLD" id="SFLDF00027">
    <property type="entry name" value="p-type_atpase"/>
    <property type="match status" value="1"/>
</dbReference>
<dbReference type="NCBIfam" id="TIGR01494">
    <property type="entry name" value="ATPase_P-type"/>
    <property type="match status" value="1"/>
</dbReference>
<evidence type="ECO:0000256" key="7">
    <source>
        <dbReference type="RuleBase" id="RU362081"/>
    </source>
</evidence>
<dbReference type="PANTHER" id="PTHR48085:SF5">
    <property type="entry name" value="CADMIUM_ZINC-TRANSPORTING ATPASE HMA4-RELATED"/>
    <property type="match status" value="1"/>
</dbReference>
<dbReference type="Pfam" id="PF00702">
    <property type="entry name" value="Hydrolase"/>
    <property type="match status" value="1"/>
</dbReference>
<dbReference type="Proteomes" id="UP000003806">
    <property type="component" value="Chromosome"/>
</dbReference>
<dbReference type="PROSITE" id="PS00154">
    <property type="entry name" value="ATPASE_E1_E2"/>
    <property type="match status" value="1"/>
</dbReference>
<keyword evidence="7" id="KW-0067">ATP-binding</keyword>
<dbReference type="InterPro" id="IPR001757">
    <property type="entry name" value="P_typ_ATPase"/>
</dbReference>
<keyword evidence="3 7" id="KW-0812">Transmembrane</keyword>
<dbReference type="InterPro" id="IPR036412">
    <property type="entry name" value="HAD-like_sf"/>
</dbReference>
<dbReference type="STRING" id="885272.JonanDRAFT_0490"/>
<reference evidence="9 10" key="1">
    <citation type="submission" date="2011-11" db="EMBL/GenBank/DDBJ databases">
        <title>The Noncontiguous Finished genome of Jonquetella anthropi DSM 22815.</title>
        <authorList>
            <consortium name="US DOE Joint Genome Institute (JGI-PGF)"/>
            <person name="Lucas S."/>
            <person name="Copeland A."/>
            <person name="Lapidus A."/>
            <person name="Glavina del Rio T."/>
            <person name="Dalin E."/>
            <person name="Tice H."/>
            <person name="Bruce D."/>
            <person name="Goodwin L."/>
            <person name="Pitluck S."/>
            <person name="Peters L."/>
            <person name="Mikhailova N."/>
            <person name="Held B."/>
            <person name="Kyrpides N."/>
            <person name="Mavromatis K."/>
            <person name="Ivanova N."/>
            <person name="Markowitz V."/>
            <person name="Cheng J.-F."/>
            <person name="Hugenholtz P."/>
            <person name="Woyke T."/>
            <person name="Wu D."/>
            <person name="Gronow S."/>
            <person name="Wellnitz S."/>
            <person name="Brambilla E."/>
            <person name="Klenk H.-P."/>
            <person name="Eisen J.A."/>
        </authorList>
    </citation>
    <scope>NUCLEOTIDE SEQUENCE [LARGE SCALE GENOMIC DNA]</scope>
    <source>
        <strain evidence="9 10">DSM 22815</strain>
    </source>
</reference>
<dbReference type="InterPro" id="IPR008250">
    <property type="entry name" value="ATPase_P-typ_transduc_dom_A_sf"/>
</dbReference>
<dbReference type="InterPro" id="IPR051014">
    <property type="entry name" value="Cation_Transport_ATPase_IB"/>
</dbReference>
<accession>H0UJM8</accession>
<keyword evidence="10" id="KW-1185">Reference proteome</keyword>
<protein>
    <submittedName>
        <fullName evidence="9">Heavy metal translocating P-type ATPase</fullName>
    </submittedName>
</protein>
<keyword evidence="7" id="KW-1003">Cell membrane</keyword>
<dbReference type="OrthoDB" id="9760364at2"/>
<dbReference type="SFLD" id="SFLDG00002">
    <property type="entry name" value="C1.7:_P-type_atpase_like"/>
    <property type="match status" value="1"/>
</dbReference>
<dbReference type="InterPro" id="IPR023214">
    <property type="entry name" value="HAD_sf"/>
</dbReference>
<dbReference type="HOGENOM" id="CLU_001771_6_3_0"/>
<evidence type="ECO:0000256" key="6">
    <source>
        <dbReference type="ARBA" id="ARBA00023136"/>
    </source>
</evidence>
<dbReference type="InterPro" id="IPR059000">
    <property type="entry name" value="ATPase_P-type_domA"/>
</dbReference>
<comment type="caution">
    <text evidence="7">Lacks conserved residue(s) required for the propagation of feature annotation.</text>
</comment>
<dbReference type="AlphaFoldDB" id="H0UJM8"/>
<organism evidence="9 10">
    <name type="scientific">Jonquetella anthropi DSM 22815</name>
    <dbReference type="NCBI Taxonomy" id="885272"/>
    <lineage>
        <taxon>Bacteria</taxon>
        <taxon>Thermotogati</taxon>
        <taxon>Synergistota</taxon>
        <taxon>Synergistia</taxon>
        <taxon>Synergistales</taxon>
        <taxon>Dethiosulfovibrionaceae</taxon>
        <taxon>Jonquetella</taxon>
    </lineage>
</organism>
<dbReference type="GO" id="GO:0046872">
    <property type="term" value="F:metal ion binding"/>
    <property type="evidence" value="ECO:0007669"/>
    <property type="project" value="UniProtKB-KW"/>
</dbReference>